<protein>
    <recommendedName>
        <fullName evidence="6">Carboxypeptidase</fullName>
        <ecNumber evidence="6">3.4.16.-</ecNumber>
    </recommendedName>
</protein>
<dbReference type="InterPro" id="IPR033124">
    <property type="entry name" value="Ser_caboxypep_his_AS"/>
</dbReference>
<dbReference type="Proteomes" id="UP001296104">
    <property type="component" value="Unassembled WGS sequence"/>
</dbReference>
<dbReference type="PROSITE" id="PS00131">
    <property type="entry name" value="CARBOXYPEPT_SER_SER"/>
    <property type="match status" value="1"/>
</dbReference>
<keyword evidence="5" id="KW-0325">Glycoprotein</keyword>
<evidence type="ECO:0000256" key="3">
    <source>
        <dbReference type="ARBA" id="ARBA00022670"/>
    </source>
</evidence>
<sequence>MAALKQRGINVDAALSKRATQPSRPNPNAYLNSKTRPYMVNGSSLPDINFDIGESYSGLLPIDNTKELFFWFVPSTNPAAKNEITIWLNGGPGCSSLDGFLHENGPVIWQAGTYLPVPNTWAWNNLTNMVFIDQPVGTGYSQGTPNATSEIDVADQFLPFWRNFMDLFDLHGREVYVTGESYAGQYCPYITAAMLDKNDTKYFNVNGMMIYDPSIQYNLASQVATIPFIDSHRPDFPFNDTFDAYMHDKSKSCGYDTYISNALQFPPNGHFSNDIPGYNRSIGDAPTLDCDVFDEVFTEIFNINPCFDIYQVGQLCPHLWDVLGFPDSTFYFPVGFTQPYFNRTDVKKLLHVPQSSNWTICTDTNVFLNGTDKSPPSGINGGPLQKVIERTNNVVVGHGALDMVLIANGTLLTLNNLTWNGKQGFSKPPTDPFYVPYHNDPVAGSVAGAGVFGGYVSERGLTFVAVVLSGHEIPEYQPSAAYRHLEFLLGRVKSLDEVSPFTTMPGVMQSNHTLGKGTWWPTEH</sequence>
<evidence type="ECO:0000256" key="5">
    <source>
        <dbReference type="ARBA" id="ARBA00023180"/>
    </source>
</evidence>
<dbReference type="InterPro" id="IPR029058">
    <property type="entry name" value="AB_hydrolase_fold"/>
</dbReference>
<dbReference type="Gene3D" id="3.40.50.1820">
    <property type="entry name" value="alpha/beta hydrolase"/>
    <property type="match status" value="1"/>
</dbReference>
<keyword evidence="2 6" id="KW-0121">Carboxypeptidase</keyword>
<dbReference type="PRINTS" id="PR00724">
    <property type="entry name" value="CRBOXYPTASEC"/>
</dbReference>
<evidence type="ECO:0000256" key="1">
    <source>
        <dbReference type="ARBA" id="ARBA00009431"/>
    </source>
</evidence>
<dbReference type="PANTHER" id="PTHR11802">
    <property type="entry name" value="SERINE PROTEASE FAMILY S10 SERINE CARBOXYPEPTIDASE"/>
    <property type="match status" value="1"/>
</dbReference>
<dbReference type="SUPFAM" id="SSF53474">
    <property type="entry name" value="alpha/beta-Hydrolases"/>
    <property type="match status" value="1"/>
</dbReference>
<evidence type="ECO:0000313" key="8">
    <source>
        <dbReference type="Proteomes" id="UP001296104"/>
    </source>
</evidence>
<dbReference type="PROSITE" id="PS00560">
    <property type="entry name" value="CARBOXYPEPT_SER_HIS"/>
    <property type="match status" value="1"/>
</dbReference>
<dbReference type="Pfam" id="PF00450">
    <property type="entry name" value="Peptidase_S10"/>
    <property type="match status" value="1"/>
</dbReference>
<organism evidence="7 8">
    <name type="scientific">Lecanosticta acicola</name>
    <dbReference type="NCBI Taxonomy" id="111012"/>
    <lineage>
        <taxon>Eukaryota</taxon>
        <taxon>Fungi</taxon>
        <taxon>Dikarya</taxon>
        <taxon>Ascomycota</taxon>
        <taxon>Pezizomycotina</taxon>
        <taxon>Dothideomycetes</taxon>
        <taxon>Dothideomycetidae</taxon>
        <taxon>Mycosphaerellales</taxon>
        <taxon>Mycosphaerellaceae</taxon>
        <taxon>Lecanosticta</taxon>
    </lineage>
</organism>
<keyword evidence="8" id="KW-1185">Reference proteome</keyword>
<comment type="similarity">
    <text evidence="1 6">Belongs to the peptidase S10 family.</text>
</comment>
<dbReference type="EC" id="3.4.16.-" evidence="6"/>
<evidence type="ECO:0000313" key="7">
    <source>
        <dbReference type="EMBL" id="CAK3881307.1"/>
    </source>
</evidence>
<dbReference type="AlphaFoldDB" id="A0AAI9E620"/>
<dbReference type="EMBL" id="CAVMBE010000009">
    <property type="protein sequence ID" value="CAK3881307.1"/>
    <property type="molecule type" value="Genomic_DNA"/>
</dbReference>
<evidence type="ECO:0000256" key="4">
    <source>
        <dbReference type="ARBA" id="ARBA00022801"/>
    </source>
</evidence>
<evidence type="ECO:0000256" key="6">
    <source>
        <dbReference type="RuleBase" id="RU361156"/>
    </source>
</evidence>
<dbReference type="InterPro" id="IPR001563">
    <property type="entry name" value="Peptidase_S10"/>
</dbReference>
<reference evidence="7" key="1">
    <citation type="submission" date="2023-11" db="EMBL/GenBank/DDBJ databases">
        <authorList>
            <person name="Alioto T."/>
            <person name="Alioto T."/>
            <person name="Gomez Garrido J."/>
        </authorList>
    </citation>
    <scope>NUCLEOTIDE SEQUENCE</scope>
</reference>
<dbReference type="GO" id="GO:0006508">
    <property type="term" value="P:proteolysis"/>
    <property type="evidence" value="ECO:0007669"/>
    <property type="project" value="UniProtKB-KW"/>
</dbReference>
<proteinExistence type="inferred from homology"/>
<keyword evidence="4 6" id="KW-0378">Hydrolase</keyword>
<keyword evidence="3 6" id="KW-0645">Protease</keyword>
<name>A0AAI9E620_9PEZI</name>
<dbReference type="InterPro" id="IPR018202">
    <property type="entry name" value="Ser_caboxypep_ser_AS"/>
</dbReference>
<dbReference type="GO" id="GO:0004185">
    <property type="term" value="F:serine-type carboxypeptidase activity"/>
    <property type="evidence" value="ECO:0007669"/>
    <property type="project" value="UniProtKB-UniRule"/>
</dbReference>
<dbReference type="PANTHER" id="PTHR11802:SF479">
    <property type="entry name" value="CARBOXYPEPTIDASE"/>
    <property type="match status" value="1"/>
</dbReference>
<evidence type="ECO:0000256" key="2">
    <source>
        <dbReference type="ARBA" id="ARBA00022645"/>
    </source>
</evidence>
<accession>A0AAI9E620</accession>
<comment type="caution">
    <text evidence="7">The sequence shown here is derived from an EMBL/GenBank/DDBJ whole genome shotgun (WGS) entry which is preliminary data.</text>
</comment>
<gene>
    <name evidence="7" type="ORF">LECACI_7A002149</name>
</gene>